<keyword evidence="1" id="KW-0175">Coiled coil</keyword>
<name>A0ABU3FTF6_9ENTE</name>
<dbReference type="GO" id="GO:0003677">
    <property type="term" value="F:DNA binding"/>
    <property type="evidence" value="ECO:0007669"/>
    <property type="project" value="UniProtKB-KW"/>
</dbReference>
<keyword evidence="3" id="KW-1185">Reference proteome</keyword>
<dbReference type="Proteomes" id="UP001265301">
    <property type="component" value="Unassembled WGS sequence"/>
</dbReference>
<keyword evidence="2" id="KW-0238">DNA-binding</keyword>
<organism evidence="2 3">
    <name type="scientific">Enterococcus viikkiensis</name>
    <dbReference type="NCBI Taxonomy" id="930854"/>
    <lineage>
        <taxon>Bacteria</taxon>
        <taxon>Bacillati</taxon>
        <taxon>Bacillota</taxon>
        <taxon>Bacilli</taxon>
        <taxon>Lactobacillales</taxon>
        <taxon>Enterococcaceae</taxon>
        <taxon>Enterococcus</taxon>
    </lineage>
</organism>
<evidence type="ECO:0000256" key="1">
    <source>
        <dbReference type="SAM" id="Coils"/>
    </source>
</evidence>
<dbReference type="SUPFAM" id="SSF46955">
    <property type="entry name" value="Putative DNA-binding domain"/>
    <property type="match status" value="1"/>
</dbReference>
<evidence type="ECO:0000313" key="3">
    <source>
        <dbReference type="Proteomes" id="UP001265301"/>
    </source>
</evidence>
<comment type="caution">
    <text evidence="2">The sequence shown here is derived from an EMBL/GenBank/DDBJ whole genome shotgun (WGS) entry which is preliminary data.</text>
</comment>
<accession>A0ABU3FTF6</accession>
<feature type="coiled-coil region" evidence="1">
    <location>
        <begin position="4"/>
        <end position="31"/>
    </location>
</feature>
<dbReference type="RefSeq" id="WP_311819724.1">
    <property type="nucleotide sequence ID" value="NZ_JARQBN010000041.1"/>
</dbReference>
<gene>
    <name evidence="2" type="ORF">P7H59_12545</name>
</gene>
<dbReference type="EMBL" id="JARQBN010000041">
    <property type="protein sequence ID" value="MDT2829255.1"/>
    <property type="molecule type" value="Genomic_DNA"/>
</dbReference>
<dbReference type="InterPro" id="IPR009061">
    <property type="entry name" value="DNA-bd_dom_put_sf"/>
</dbReference>
<sequence length="86" mass="10158">MTLKIDMSDLVEELKEAVREAIEELPNTQRQKEYFTTSEVREYAGGISNGTLAKWRKDGLKWIVIDGLRFYKREDVIEFMEAHRCM</sequence>
<protein>
    <submittedName>
        <fullName evidence="2">DNA-binding protein</fullName>
    </submittedName>
</protein>
<proteinExistence type="predicted"/>
<reference evidence="2 3" key="1">
    <citation type="submission" date="2023-03" db="EMBL/GenBank/DDBJ databases">
        <authorList>
            <person name="Shen W."/>
            <person name="Cai J."/>
        </authorList>
    </citation>
    <scope>NUCLEOTIDE SEQUENCE [LARGE SCALE GENOMIC DNA]</scope>
    <source>
        <strain evidence="2 3">B101</strain>
    </source>
</reference>
<evidence type="ECO:0000313" key="2">
    <source>
        <dbReference type="EMBL" id="MDT2829255.1"/>
    </source>
</evidence>